<organism evidence="2 3">
    <name type="scientific">Oryzomonas rubra</name>
    <dbReference type="NCBI Taxonomy" id="2509454"/>
    <lineage>
        <taxon>Bacteria</taxon>
        <taxon>Pseudomonadati</taxon>
        <taxon>Thermodesulfobacteriota</taxon>
        <taxon>Desulfuromonadia</taxon>
        <taxon>Geobacterales</taxon>
        <taxon>Geobacteraceae</taxon>
        <taxon>Oryzomonas</taxon>
    </lineage>
</organism>
<feature type="chain" id="PRO_5023116248" evidence="1">
    <location>
        <begin position="32"/>
        <end position="211"/>
    </location>
</feature>
<comment type="caution">
    <text evidence="2">The sequence shown here is derived from an EMBL/GenBank/DDBJ whole genome shotgun (WGS) entry which is preliminary data.</text>
</comment>
<dbReference type="EMBL" id="SRSD01000012">
    <property type="protein sequence ID" value="KAA0888089.1"/>
    <property type="molecule type" value="Genomic_DNA"/>
</dbReference>
<accession>A0A5A9X7B5</accession>
<protein>
    <submittedName>
        <fullName evidence="2">Uncharacterized protein</fullName>
    </submittedName>
</protein>
<feature type="signal peptide" evidence="1">
    <location>
        <begin position="1"/>
        <end position="31"/>
    </location>
</feature>
<proteinExistence type="predicted"/>
<keyword evidence="3" id="KW-1185">Reference proteome</keyword>
<reference evidence="2 3" key="1">
    <citation type="submission" date="2019-04" db="EMBL/GenBank/DDBJ databases">
        <title>Geobacter ruber sp. nov., ferric-reducing bacteria isolated from paddy soil.</title>
        <authorList>
            <person name="Xu Z."/>
            <person name="Masuda Y."/>
            <person name="Itoh H."/>
            <person name="Senoo K."/>
        </authorList>
    </citation>
    <scope>NUCLEOTIDE SEQUENCE [LARGE SCALE GENOMIC DNA]</scope>
    <source>
        <strain evidence="2 3">Red88</strain>
    </source>
</reference>
<evidence type="ECO:0000256" key="1">
    <source>
        <dbReference type="SAM" id="SignalP"/>
    </source>
</evidence>
<dbReference type="Proteomes" id="UP000324298">
    <property type="component" value="Unassembled WGS sequence"/>
</dbReference>
<keyword evidence="1" id="KW-0732">Signal</keyword>
<evidence type="ECO:0000313" key="3">
    <source>
        <dbReference type="Proteomes" id="UP000324298"/>
    </source>
</evidence>
<dbReference type="RefSeq" id="WP_149309656.1">
    <property type="nucleotide sequence ID" value="NZ_SRSD01000012.1"/>
</dbReference>
<sequence>MELNIIEGFMMKRIITLILAITLFSVVSAHAATTAGSGSGNITIAYMSPISITVETPWSLALTRTGGTSYRNSSSTSGTWNSVGINGSSSDFDASQTLSAQQTVGCIQMSGYPSKSFIYSISLPTSLAGSHGGTMALQWNSGYAQDASSSISCADAISQLGNRTSDAGSSLTLSASGTRYVAFRFIGLDVKITSVEPQAYSGGANFTMAYQ</sequence>
<name>A0A5A9X7B5_9BACT</name>
<evidence type="ECO:0000313" key="2">
    <source>
        <dbReference type="EMBL" id="KAA0888089.1"/>
    </source>
</evidence>
<dbReference type="AlphaFoldDB" id="A0A5A9X7B5"/>
<gene>
    <name evidence="2" type="ORF">ET418_16955</name>
</gene>